<accession>A0ABV7X691</accession>
<evidence type="ECO:0000259" key="10">
    <source>
        <dbReference type="Pfam" id="PF11356"/>
    </source>
</evidence>
<dbReference type="Gene3D" id="2.30.30.830">
    <property type="match status" value="1"/>
</dbReference>
<evidence type="ECO:0000313" key="12">
    <source>
        <dbReference type="Proteomes" id="UP001595615"/>
    </source>
</evidence>
<evidence type="ECO:0000256" key="2">
    <source>
        <dbReference type="ARBA" id="ARBA00022448"/>
    </source>
</evidence>
<evidence type="ECO:0000256" key="5">
    <source>
        <dbReference type="ARBA" id="ARBA00022692"/>
    </source>
</evidence>
<keyword evidence="6" id="KW-0653">Protein transport</keyword>
<keyword evidence="12" id="KW-1185">Reference proteome</keyword>
<evidence type="ECO:0000256" key="7">
    <source>
        <dbReference type="ARBA" id="ARBA00022989"/>
    </source>
</evidence>
<evidence type="ECO:0000256" key="8">
    <source>
        <dbReference type="ARBA" id="ARBA00023136"/>
    </source>
</evidence>
<organism evidence="11 12">
    <name type="scientific">Sphingoaurantiacus capsulatus</name>
    <dbReference type="NCBI Taxonomy" id="1771310"/>
    <lineage>
        <taxon>Bacteria</taxon>
        <taxon>Pseudomonadati</taxon>
        <taxon>Pseudomonadota</taxon>
        <taxon>Alphaproteobacteria</taxon>
        <taxon>Sphingomonadales</taxon>
        <taxon>Sphingosinicellaceae</taxon>
        <taxon>Sphingoaurantiacus</taxon>
    </lineage>
</organism>
<keyword evidence="4" id="KW-0997">Cell inner membrane</keyword>
<dbReference type="EMBL" id="JBHRXV010000001">
    <property type="protein sequence ID" value="MFC3710945.1"/>
    <property type="molecule type" value="Genomic_DNA"/>
</dbReference>
<proteinExistence type="predicted"/>
<comment type="subcellular location">
    <subcellularLocation>
        <location evidence="1">Cell inner membrane</location>
    </subcellularLocation>
</comment>
<evidence type="ECO:0000313" key="11">
    <source>
        <dbReference type="EMBL" id="MFC3710945.1"/>
    </source>
</evidence>
<keyword evidence="5" id="KW-0812">Transmembrane</keyword>
<dbReference type="Pfam" id="PF11356">
    <property type="entry name" value="T2SSC"/>
    <property type="match status" value="1"/>
</dbReference>
<feature type="domain" description="Type II secretion system protein GspC N-terminal" evidence="10">
    <location>
        <begin position="27"/>
        <end position="152"/>
    </location>
</feature>
<keyword evidence="3" id="KW-1003">Cell membrane</keyword>
<evidence type="ECO:0000256" key="9">
    <source>
        <dbReference type="SAM" id="MobiDB-lite"/>
    </source>
</evidence>
<keyword evidence="8" id="KW-0472">Membrane</keyword>
<sequence>MLLRFDERARRLLKELPHRYAYTGAELLLLTFVALQLARLVWTVATPVEPLGNWRAPAPTAAPAEAPVLREFDPFFRTASDSGPVAVTSLNLSLLGTRVDTVSGRGSAILDVGGTQQSFLVNEEVMPGVKLQAVDFDSVTIARGDTREKLYLDQSAVPSTPPVTPGNMIMPDIATQGAAVQVPPPSMSAPPPVSPTPQPVPAQ</sequence>
<name>A0ABV7X691_9SPHN</name>
<gene>
    <name evidence="11" type="ORF">ACFOMD_00060</name>
</gene>
<evidence type="ECO:0000256" key="3">
    <source>
        <dbReference type="ARBA" id="ARBA00022475"/>
    </source>
</evidence>
<feature type="compositionally biased region" description="Pro residues" evidence="9">
    <location>
        <begin position="182"/>
        <end position="203"/>
    </location>
</feature>
<reference evidence="12" key="1">
    <citation type="journal article" date="2019" name="Int. J. Syst. Evol. Microbiol.">
        <title>The Global Catalogue of Microorganisms (GCM) 10K type strain sequencing project: providing services to taxonomists for standard genome sequencing and annotation.</title>
        <authorList>
            <consortium name="The Broad Institute Genomics Platform"/>
            <consortium name="The Broad Institute Genome Sequencing Center for Infectious Disease"/>
            <person name="Wu L."/>
            <person name="Ma J."/>
        </authorList>
    </citation>
    <scope>NUCLEOTIDE SEQUENCE [LARGE SCALE GENOMIC DNA]</scope>
    <source>
        <strain evidence="12">KCTC 42644</strain>
    </source>
</reference>
<protein>
    <submittedName>
        <fullName evidence="11">Type II secretion system protein N</fullName>
    </submittedName>
</protein>
<dbReference type="Proteomes" id="UP001595615">
    <property type="component" value="Unassembled WGS sequence"/>
</dbReference>
<evidence type="ECO:0000256" key="6">
    <source>
        <dbReference type="ARBA" id="ARBA00022927"/>
    </source>
</evidence>
<dbReference type="InterPro" id="IPR024961">
    <property type="entry name" value="T2SS_GspC_N"/>
</dbReference>
<dbReference type="RefSeq" id="WP_380854915.1">
    <property type="nucleotide sequence ID" value="NZ_JBHRXV010000001.1"/>
</dbReference>
<feature type="region of interest" description="Disordered" evidence="9">
    <location>
        <begin position="177"/>
        <end position="203"/>
    </location>
</feature>
<comment type="caution">
    <text evidence="11">The sequence shown here is derived from an EMBL/GenBank/DDBJ whole genome shotgun (WGS) entry which is preliminary data.</text>
</comment>
<keyword evidence="7" id="KW-1133">Transmembrane helix</keyword>
<evidence type="ECO:0000256" key="1">
    <source>
        <dbReference type="ARBA" id="ARBA00004533"/>
    </source>
</evidence>
<keyword evidence="2" id="KW-0813">Transport</keyword>
<evidence type="ECO:0000256" key="4">
    <source>
        <dbReference type="ARBA" id="ARBA00022519"/>
    </source>
</evidence>